<dbReference type="EMBL" id="VCGU01000459">
    <property type="protein sequence ID" value="TRY62114.1"/>
    <property type="molecule type" value="Genomic_DNA"/>
</dbReference>
<dbReference type="OrthoDB" id="411451at2759"/>
<feature type="transmembrane region" description="Helical" evidence="6">
    <location>
        <begin position="12"/>
        <end position="31"/>
    </location>
</feature>
<protein>
    <recommendedName>
        <fullName evidence="7">Sulfotransferase domain-containing protein</fullName>
    </recommendedName>
</protein>
<feature type="binding site" evidence="4">
    <location>
        <begin position="272"/>
        <end position="276"/>
    </location>
    <ligand>
        <name>3'-phosphoadenylyl sulfate</name>
        <dbReference type="ChEBI" id="CHEBI:58339"/>
    </ligand>
</feature>
<dbReference type="InterPro" id="IPR027417">
    <property type="entry name" value="P-loop_NTPase"/>
</dbReference>
<dbReference type="STRING" id="6832.A0A553N9I3"/>
<evidence type="ECO:0000256" key="4">
    <source>
        <dbReference type="PIRSR" id="PIRSR637359-2"/>
    </source>
</evidence>
<organism evidence="8 9">
    <name type="scientific">Tigriopus californicus</name>
    <name type="common">Marine copepod</name>
    <dbReference type="NCBI Taxonomy" id="6832"/>
    <lineage>
        <taxon>Eukaryota</taxon>
        <taxon>Metazoa</taxon>
        <taxon>Ecdysozoa</taxon>
        <taxon>Arthropoda</taxon>
        <taxon>Crustacea</taxon>
        <taxon>Multicrustacea</taxon>
        <taxon>Hexanauplia</taxon>
        <taxon>Copepoda</taxon>
        <taxon>Harpacticoida</taxon>
        <taxon>Harpacticidae</taxon>
        <taxon>Tigriopus</taxon>
    </lineage>
</organism>
<evidence type="ECO:0000313" key="9">
    <source>
        <dbReference type="Proteomes" id="UP000318571"/>
    </source>
</evidence>
<feature type="binding site" evidence="4">
    <location>
        <position position="144"/>
    </location>
    <ligand>
        <name>3'-phosphoadenylyl sulfate</name>
        <dbReference type="ChEBI" id="CHEBI:58339"/>
    </ligand>
</feature>
<keyword evidence="1" id="KW-0808">Transferase</keyword>
<feature type="binding site" evidence="4">
    <location>
        <begin position="61"/>
        <end position="65"/>
    </location>
    <ligand>
        <name>3'-phosphoadenylyl sulfate</name>
        <dbReference type="ChEBI" id="CHEBI:58339"/>
    </ligand>
</feature>
<dbReference type="InterPro" id="IPR000863">
    <property type="entry name" value="Sulfotransferase_dom"/>
</dbReference>
<evidence type="ECO:0000256" key="1">
    <source>
        <dbReference type="ARBA" id="ARBA00022679"/>
    </source>
</evidence>
<dbReference type="Pfam" id="PF00685">
    <property type="entry name" value="Sulfotransfer_1"/>
    <property type="match status" value="1"/>
</dbReference>
<accession>A0A553N9I3</accession>
<proteinExistence type="predicted"/>
<reference evidence="8 9" key="1">
    <citation type="journal article" date="2018" name="Nat. Ecol. Evol.">
        <title>Genomic signatures of mitonuclear coevolution across populations of Tigriopus californicus.</title>
        <authorList>
            <person name="Barreto F.S."/>
            <person name="Watson E.T."/>
            <person name="Lima T.G."/>
            <person name="Willett C.S."/>
            <person name="Edmands S."/>
            <person name="Li W."/>
            <person name="Burton R.S."/>
        </authorList>
    </citation>
    <scope>NUCLEOTIDE SEQUENCE [LARGE SCALE GENOMIC DNA]</scope>
    <source>
        <strain evidence="8 9">San Diego</strain>
    </source>
</reference>
<dbReference type="OMA" id="NTKGRPH"/>
<keyword evidence="6" id="KW-0812">Transmembrane</keyword>
<keyword evidence="6" id="KW-1133">Transmembrane helix</keyword>
<dbReference type="PANTHER" id="PTHR10605">
    <property type="entry name" value="HEPARAN SULFATE SULFOTRANSFERASE"/>
    <property type="match status" value="1"/>
</dbReference>
<name>A0A553N9I3_TIGCA</name>
<feature type="active site" description="For sulfotransferase activity" evidence="3">
    <location>
        <position position="61"/>
    </location>
</feature>
<dbReference type="FunFam" id="3.40.50.300:FF:002997">
    <property type="entry name" value="Sulfotransferase"/>
    <property type="match status" value="1"/>
</dbReference>
<dbReference type="SUPFAM" id="SSF52540">
    <property type="entry name" value="P-loop containing nucleoside triphosphate hydrolases"/>
    <property type="match status" value="1"/>
</dbReference>
<evidence type="ECO:0000256" key="5">
    <source>
        <dbReference type="PIRSR" id="PIRSR637359-3"/>
    </source>
</evidence>
<comment type="caution">
    <text evidence="8">The sequence shown here is derived from an EMBL/GenBank/DDBJ whole genome shotgun (WGS) entry which is preliminary data.</text>
</comment>
<evidence type="ECO:0000256" key="3">
    <source>
        <dbReference type="PIRSR" id="PIRSR637359-1"/>
    </source>
</evidence>
<evidence type="ECO:0000256" key="6">
    <source>
        <dbReference type="SAM" id="Phobius"/>
    </source>
</evidence>
<dbReference type="InterPro" id="IPR037359">
    <property type="entry name" value="NST/OST"/>
</dbReference>
<feature type="disulfide bond" evidence="5">
    <location>
        <begin position="254"/>
        <end position="267"/>
    </location>
</feature>
<dbReference type="GO" id="GO:0008467">
    <property type="term" value="F:[heparan sulfate]-glucosamine 3-sulfotransferase activity"/>
    <property type="evidence" value="ECO:0007669"/>
    <property type="project" value="TreeGrafter"/>
</dbReference>
<gene>
    <name evidence="8" type="ORF">TCAL_04203</name>
</gene>
<feature type="binding site" evidence="4">
    <location>
        <position position="152"/>
    </location>
    <ligand>
        <name>3'-phosphoadenylyl sulfate</name>
        <dbReference type="ChEBI" id="CHEBI:58339"/>
    </ligand>
</feature>
<dbReference type="PANTHER" id="PTHR10605:SF65">
    <property type="entry name" value="GH20068P"/>
    <property type="match status" value="1"/>
</dbReference>
<keyword evidence="2" id="KW-0325">Glycoprotein</keyword>
<keyword evidence="9" id="KW-1185">Reference proteome</keyword>
<dbReference type="Proteomes" id="UP000318571">
    <property type="component" value="Chromosome 8"/>
</dbReference>
<sequence>MWTSKVSRFLQVAILIVATVHLTGMVLVKFGKFHIHPVDTQVDNSSAIHRLPECIVIGVRKGGTRALLDMINLHSQVKIAKAEVHFFDIETNFHLGLEWYKSQMPKTMPGELAIEKSPSYFVTESVPQRIFAMNPQILLLLVLRDPVTRLISDYTQIMYNHLERGRTFKSFEELVFFPNKSVNTGYEAVAKSIYVQYIHRWMHFFPKNQIHIVNGDRLIHQPWHELRKVEQFLGLPLQIEKNDFFFNSTKGFHCLKKKTSSNPELHCLTKSKGRAHPNITDETKTRLRKFYAQFNYDLYNVVDRDFGWPEE</sequence>
<keyword evidence="6" id="KW-0472">Membrane</keyword>
<feature type="domain" description="Sulfotransferase" evidence="7">
    <location>
        <begin position="53"/>
        <end position="293"/>
    </location>
</feature>
<dbReference type="AlphaFoldDB" id="A0A553N9I3"/>
<dbReference type="Gene3D" id="3.40.50.300">
    <property type="entry name" value="P-loop containing nucleotide triphosphate hydrolases"/>
    <property type="match status" value="1"/>
</dbReference>
<evidence type="ECO:0000259" key="7">
    <source>
        <dbReference type="Pfam" id="PF00685"/>
    </source>
</evidence>
<keyword evidence="5" id="KW-1015">Disulfide bond</keyword>
<evidence type="ECO:0000256" key="2">
    <source>
        <dbReference type="ARBA" id="ARBA00023180"/>
    </source>
</evidence>
<evidence type="ECO:0000313" key="8">
    <source>
        <dbReference type="EMBL" id="TRY62114.1"/>
    </source>
</evidence>